<protein>
    <submittedName>
        <fullName evidence="2">Uncharacterized protein</fullName>
    </submittedName>
</protein>
<feature type="compositionally biased region" description="Polar residues" evidence="1">
    <location>
        <begin position="138"/>
        <end position="159"/>
    </location>
</feature>
<sequence>MTSIRTESIYSIQSNGSGPGHSSHKSKIQECHPEERNKWRMPELPPVAKEVVKIYQSQCKNWLMVAKHQEQELLPTLWIGKMNSYLQLKKFLGPEKTWELLKCLTPMSFKGKFQKTKAWLKKPKHIVRGSEEAVGPKEQQQPCGSSSILNKQKYTSTSVQRKEIPKEQSEGPENCKAQMEQALPSELQNTKERKTTMDNVCNMGRNFVEFKNKEEKKMDQ</sequence>
<keyword evidence="3" id="KW-1185">Reference proteome</keyword>
<comment type="caution">
    <text evidence="2">The sequence shown here is derived from an EMBL/GenBank/DDBJ whole genome shotgun (WGS) entry which is preliminary data.</text>
</comment>
<organism evidence="2 3">
    <name type="scientific">Austropuccinia psidii MF-1</name>
    <dbReference type="NCBI Taxonomy" id="1389203"/>
    <lineage>
        <taxon>Eukaryota</taxon>
        <taxon>Fungi</taxon>
        <taxon>Dikarya</taxon>
        <taxon>Basidiomycota</taxon>
        <taxon>Pucciniomycotina</taxon>
        <taxon>Pucciniomycetes</taxon>
        <taxon>Pucciniales</taxon>
        <taxon>Sphaerophragmiaceae</taxon>
        <taxon>Austropuccinia</taxon>
    </lineage>
</organism>
<feature type="compositionally biased region" description="Basic and acidic residues" evidence="1">
    <location>
        <begin position="160"/>
        <end position="169"/>
    </location>
</feature>
<feature type="region of interest" description="Disordered" evidence="1">
    <location>
        <begin position="130"/>
        <end position="179"/>
    </location>
</feature>
<dbReference type="EMBL" id="AVOT02056349">
    <property type="protein sequence ID" value="MBW0550702.1"/>
    <property type="molecule type" value="Genomic_DNA"/>
</dbReference>
<evidence type="ECO:0000313" key="2">
    <source>
        <dbReference type="EMBL" id="MBW0550702.1"/>
    </source>
</evidence>
<gene>
    <name evidence="2" type="ORF">O181_090417</name>
</gene>
<name>A0A9Q3P7N5_9BASI</name>
<evidence type="ECO:0000256" key="1">
    <source>
        <dbReference type="SAM" id="MobiDB-lite"/>
    </source>
</evidence>
<feature type="region of interest" description="Disordered" evidence="1">
    <location>
        <begin position="1"/>
        <end position="35"/>
    </location>
</feature>
<dbReference type="Proteomes" id="UP000765509">
    <property type="component" value="Unassembled WGS sequence"/>
</dbReference>
<proteinExistence type="predicted"/>
<dbReference type="AlphaFoldDB" id="A0A9Q3P7N5"/>
<evidence type="ECO:0000313" key="3">
    <source>
        <dbReference type="Proteomes" id="UP000765509"/>
    </source>
</evidence>
<reference evidence="2" key="1">
    <citation type="submission" date="2021-03" db="EMBL/GenBank/DDBJ databases">
        <title>Draft genome sequence of rust myrtle Austropuccinia psidii MF-1, a brazilian biotype.</title>
        <authorList>
            <person name="Quecine M.C."/>
            <person name="Pachon D.M.R."/>
            <person name="Bonatelli M.L."/>
            <person name="Correr F.H."/>
            <person name="Franceschini L.M."/>
            <person name="Leite T.F."/>
            <person name="Margarido G.R.A."/>
            <person name="Almeida C.A."/>
            <person name="Ferrarezi J.A."/>
            <person name="Labate C.A."/>
        </authorList>
    </citation>
    <scope>NUCLEOTIDE SEQUENCE</scope>
    <source>
        <strain evidence="2">MF-1</strain>
    </source>
</reference>
<accession>A0A9Q3P7N5</accession>
<feature type="compositionally biased region" description="Polar residues" evidence="1">
    <location>
        <begin position="1"/>
        <end position="13"/>
    </location>
</feature>